<dbReference type="AlphaFoldDB" id="A0A7C9MSK2"/>
<accession>A0A7C9MSK2</accession>
<dbReference type="Proteomes" id="UP000483286">
    <property type="component" value="Unassembled WGS sequence"/>
</dbReference>
<sequence>MTVSPSPRHAPASAQVPAPLPGELPRAALLAEVTQASRRITALIAPAGYGKTTLLGQLARAAQADGQATVWLTLTPEEADPARLAQELARVCAALPGFRDDALRRALAAGGPSEPLAQALARDLNDLPHNLLLIVDQTEALGAAGSAWLGSLLGALGEGHRSALAGFDLGPLRLGRVLAGGGLHLLDSERLAFSPAEAAQFCAQHPGAVSAVHDRWPLGLALCAAGAELGSALTPQAYQEDLLALLPPPLDNLLDAAAVLPVWTAAEFRALGTEPPGDWAQTLLGTGLLLRAHGDGTYRPHDLLLAALRQRLDRRPDARPALCRRAAARAAQDDRPLEAIRLYLQAGDPAQAVQVAQTYAPALEEQWAFDLLREVLASLPYAALTPELRVKFCLCLLHFGEVVRAEALLRDLRGLPEVRAEALFLLSVVASRRGDSARQLALAEDGLSAQPSDRVRTRLMRVQASALNVLGRSQDALPIAHEALALALDTAQPGERAHLLALLNALHAFTRTPLAEREAVIRAGVRAYQRAGLPQACTRLHASLAYLYRLHGRLQDAWNELQAALTLEGTHPTPDGCLMLEAQADLHRWNGDDAAAGAVYAQALAAAEAQGVSYVQAALGYKLAELALRAGDSAQAGAHLTQARSWAYEQPGTWTQGAARFYEGLFAALRGDDAAAQAHLRVALTDARLGLEEQVRARAWLLHLAPTDQPLPADEVAALGDLLTFLGSCAALRLDQPALTPLYARLPGHWPGLEALTGGAAAPPATPLEHQRLPLQLSVLGGGVQVQIGGAPVRIAHSKSAELLAWLALHGPATREQLVDALAGGGSEQRHIDYIKVSVRRLRAALSEAPGVGFNPLEFRAGQYALADAFEVQADALTVRAARCSCDPAVLTRALDAYTGPLLPRLDSAWADEDRLELEEEVVACALRLAELVRATDPELAARAYRRVLDLDPLQEDAAEALVSLVGDHGRASEAKHLGRICQRRLEDGLGA</sequence>
<dbReference type="EMBL" id="WQLB01000023">
    <property type="protein sequence ID" value="MVN88104.1"/>
    <property type="molecule type" value="Genomic_DNA"/>
</dbReference>
<feature type="domain" description="ORC1/DEAH AAA+ ATPase" evidence="1">
    <location>
        <begin position="37"/>
        <end position="145"/>
    </location>
</feature>
<dbReference type="Gene3D" id="3.40.50.300">
    <property type="entry name" value="P-loop containing nucleotide triphosphate hydrolases"/>
    <property type="match status" value="1"/>
</dbReference>
<gene>
    <name evidence="2" type="ORF">GO986_15230</name>
</gene>
<reference evidence="2 3" key="1">
    <citation type="submission" date="2019-12" db="EMBL/GenBank/DDBJ databases">
        <title>Deinococcus sp. HMF7620 Genome sequencing and assembly.</title>
        <authorList>
            <person name="Kang H."/>
            <person name="Kim H."/>
            <person name="Joh K."/>
        </authorList>
    </citation>
    <scope>NUCLEOTIDE SEQUENCE [LARGE SCALE GENOMIC DNA]</scope>
    <source>
        <strain evidence="2 3">HMF7620</strain>
    </source>
</reference>
<organism evidence="2 3">
    <name type="scientific">Deinococcus arboris</name>
    <dbReference type="NCBI Taxonomy" id="2682977"/>
    <lineage>
        <taxon>Bacteria</taxon>
        <taxon>Thermotogati</taxon>
        <taxon>Deinococcota</taxon>
        <taxon>Deinococci</taxon>
        <taxon>Deinococcales</taxon>
        <taxon>Deinococcaceae</taxon>
        <taxon>Deinococcus</taxon>
    </lineage>
</organism>
<dbReference type="PANTHER" id="PTHR35807:SF1">
    <property type="entry name" value="TRANSCRIPTIONAL REGULATOR REDD"/>
    <property type="match status" value="1"/>
</dbReference>
<dbReference type="InterPro" id="IPR011990">
    <property type="entry name" value="TPR-like_helical_dom_sf"/>
</dbReference>
<dbReference type="Pfam" id="PF13401">
    <property type="entry name" value="AAA_22"/>
    <property type="match status" value="1"/>
</dbReference>
<keyword evidence="3" id="KW-1185">Reference proteome</keyword>
<dbReference type="GO" id="GO:0006355">
    <property type="term" value="P:regulation of DNA-templated transcription"/>
    <property type="evidence" value="ECO:0007669"/>
    <property type="project" value="TreeGrafter"/>
</dbReference>
<dbReference type="InterPro" id="IPR027417">
    <property type="entry name" value="P-loop_NTPase"/>
</dbReference>
<dbReference type="RefSeq" id="WP_157460166.1">
    <property type="nucleotide sequence ID" value="NZ_WQLB01000023.1"/>
</dbReference>
<dbReference type="InterPro" id="IPR049945">
    <property type="entry name" value="AAA_22"/>
</dbReference>
<proteinExistence type="predicted"/>
<protein>
    <recommendedName>
        <fullName evidence="1">ORC1/DEAH AAA+ ATPase domain-containing protein</fullName>
    </recommendedName>
</protein>
<dbReference type="InterPro" id="IPR051677">
    <property type="entry name" value="AfsR-DnrI-RedD_regulator"/>
</dbReference>
<dbReference type="PANTHER" id="PTHR35807">
    <property type="entry name" value="TRANSCRIPTIONAL REGULATOR REDD-RELATED"/>
    <property type="match status" value="1"/>
</dbReference>
<evidence type="ECO:0000313" key="3">
    <source>
        <dbReference type="Proteomes" id="UP000483286"/>
    </source>
</evidence>
<dbReference type="GO" id="GO:0016887">
    <property type="term" value="F:ATP hydrolysis activity"/>
    <property type="evidence" value="ECO:0007669"/>
    <property type="project" value="InterPro"/>
</dbReference>
<comment type="caution">
    <text evidence="2">The sequence shown here is derived from an EMBL/GenBank/DDBJ whole genome shotgun (WGS) entry which is preliminary data.</text>
</comment>
<dbReference type="SUPFAM" id="SSF52540">
    <property type="entry name" value="P-loop containing nucleoside triphosphate hydrolases"/>
    <property type="match status" value="1"/>
</dbReference>
<dbReference type="Gene3D" id="1.10.10.10">
    <property type="entry name" value="Winged helix-like DNA-binding domain superfamily/Winged helix DNA-binding domain"/>
    <property type="match status" value="1"/>
</dbReference>
<dbReference type="GO" id="GO:0003677">
    <property type="term" value="F:DNA binding"/>
    <property type="evidence" value="ECO:0007669"/>
    <property type="project" value="TreeGrafter"/>
</dbReference>
<name>A0A7C9MSK2_9DEIO</name>
<dbReference type="SUPFAM" id="SSF48452">
    <property type="entry name" value="TPR-like"/>
    <property type="match status" value="2"/>
</dbReference>
<dbReference type="InterPro" id="IPR036388">
    <property type="entry name" value="WH-like_DNA-bd_sf"/>
</dbReference>
<dbReference type="Gene3D" id="1.25.40.10">
    <property type="entry name" value="Tetratricopeptide repeat domain"/>
    <property type="match status" value="3"/>
</dbReference>
<evidence type="ECO:0000259" key="1">
    <source>
        <dbReference type="Pfam" id="PF13401"/>
    </source>
</evidence>
<evidence type="ECO:0000313" key="2">
    <source>
        <dbReference type="EMBL" id="MVN88104.1"/>
    </source>
</evidence>